<evidence type="ECO:0008006" key="3">
    <source>
        <dbReference type="Google" id="ProtNLM"/>
    </source>
</evidence>
<evidence type="ECO:0000313" key="2">
    <source>
        <dbReference type="Proteomes" id="UP000197068"/>
    </source>
</evidence>
<sequence>MNKLTQSMKSFLKDFIADESGLTAVEYAIAGGLVVGGMVGAFLTLGESATGQINTLACAAEGKSYTAATSTTANDGTVTTTAASCS</sequence>
<accession>A0ABQ0MR70</accession>
<proteinExistence type="predicted"/>
<evidence type="ECO:0000313" key="1">
    <source>
        <dbReference type="EMBL" id="GAW94865.1"/>
    </source>
</evidence>
<reference evidence="1 2" key="1">
    <citation type="submission" date="2017-06" db="EMBL/GenBank/DDBJ databases">
        <title>Whole Genome Sequences of Colwellia marinimaniae MTCD1.</title>
        <authorList>
            <person name="Kusumoto H."/>
            <person name="Inoue M."/>
            <person name="Tanikawa K."/>
            <person name="Maeji H."/>
            <person name="Cameron J.H."/>
            <person name="Bartlett D.H."/>
        </authorList>
    </citation>
    <scope>NUCLEOTIDE SEQUENCE [LARGE SCALE GENOMIC DNA]</scope>
    <source>
        <strain evidence="1 2">MTCD1</strain>
    </source>
</reference>
<dbReference type="RefSeq" id="WP_057179965.1">
    <property type="nucleotide sequence ID" value="NZ_BDQM01000002.1"/>
</dbReference>
<protein>
    <recommendedName>
        <fullName evidence="3">Fimbrial protein</fullName>
    </recommendedName>
</protein>
<comment type="caution">
    <text evidence="1">The sequence shown here is derived from an EMBL/GenBank/DDBJ whole genome shotgun (WGS) entry which is preliminary data.</text>
</comment>
<dbReference type="Proteomes" id="UP000197068">
    <property type="component" value="Unassembled WGS sequence"/>
</dbReference>
<gene>
    <name evidence="1" type="ORF">MTCD1_00463</name>
</gene>
<dbReference type="EMBL" id="BDQM01000002">
    <property type="protein sequence ID" value="GAW94865.1"/>
    <property type="molecule type" value="Genomic_DNA"/>
</dbReference>
<organism evidence="1 2">
    <name type="scientific">Colwellia marinimaniae</name>
    <dbReference type="NCBI Taxonomy" id="1513592"/>
    <lineage>
        <taxon>Bacteria</taxon>
        <taxon>Pseudomonadati</taxon>
        <taxon>Pseudomonadota</taxon>
        <taxon>Gammaproteobacteria</taxon>
        <taxon>Alteromonadales</taxon>
        <taxon>Colwelliaceae</taxon>
        <taxon>Colwellia</taxon>
    </lineage>
</organism>
<name>A0ABQ0MR70_9GAMM</name>
<keyword evidence="2" id="KW-1185">Reference proteome</keyword>